<organism evidence="1">
    <name type="scientific">Nothobranchius korthausae</name>
    <dbReference type="NCBI Taxonomy" id="1143690"/>
    <lineage>
        <taxon>Eukaryota</taxon>
        <taxon>Metazoa</taxon>
        <taxon>Chordata</taxon>
        <taxon>Craniata</taxon>
        <taxon>Vertebrata</taxon>
        <taxon>Euteleostomi</taxon>
        <taxon>Actinopterygii</taxon>
        <taxon>Neopterygii</taxon>
        <taxon>Teleostei</taxon>
        <taxon>Neoteleostei</taxon>
        <taxon>Acanthomorphata</taxon>
        <taxon>Ovalentaria</taxon>
        <taxon>Atherinomorphae</taxon>
        <taxon>Cyprinodontiformes</taxon>
        <taxon>Nothobranchiidae</taxon>
        <taxon>Nothobranchius</taxon>
    </lineage>
</organism>
<evidence type="ECO:0000313" key="1">
    <source>
        <dbReference type="EMBL" id="SBQ80598.1"/>
    </source>
</evidence>
<dbReference type="EMBL" id="HAEC01012381">
    <property type="protein sequence ID" value="SBQ80598.1"/>
    <property type="molecule type" value="Transcribed_RNA"/>
</dbReference>
<reference evidence="1" key="2">
    <citation type="submission" date="2016-06" db="EMBL/GenBank/DDBJ databases">
        <title>The genome of a short-lived fish provides insights into sex chromosome evolution and the genetic control of aging.</title>
        <authorList>
            <person name="Reichwald K."/>
            <person name="Felder M."/>
            <person name="Petzold A."/>
            <person name="Koch P."/>
            <person name="Groth M."/>
            <person name="Platzer M."/>
        </authorList>
    </citation>
    <scope>NUCLEOTIDE SEQUENCE</scope>
    <source>
        <tissue evidence="1">Brain</tissue>
    </source>
</reference>
<reference evidence="1" key="1">
    <citation type="submission" date="2016-05" db="EMBL/GenBank/DDBJ databases">
        <authorList>
            <person name="Lavstsen T."/>
            <person name="Jespersen J.S."/>
        </authorList>
    </citation>
    <scope>NUCLEOTIDE SEQUENCE</scope>
    <source>
        <tissue evidence="1">Brain</tissue>
    </source>
</reference>
<dbReference type="AlphaFoldDB" id="A0A1A8HAT7"/>
<feature type="non-terminal residue" evidence="1">
    <location>
        <position position="1"/>
    </location>
</feature>
<name>A0A1A8HAT7_9TELE</name>
<sequence>VMSGTRTHIPDPDQLRELQTLCDLIGVRHRDSPSCPLGQQELFPGSAYVLRCATLPGWEQIEEAKLKKDFVNKCRARAGSKE</sequence>
<accession>A0A1A8HAT7</accession>
<proteinExistence type="predicted"/>
<gene>
    <name evidence="1" type="primary">SI:CH211-126I22.5</name>
</gene>
<protein>
    <submittedName>
        <fullName evidence="1">Si:ch211-126i22.5</fullName>
    </submittedName>
</protein>